<dbReference type="InterPro" id="IPR041682">
    <property type="entry name" value="AAA_14"/>
</dbReference>
<dbReference type="RefSeq" id="WP_019162434.1">
    <property type="nucleotide sequence ID" value="NZ_JACOQG010000012.1"/>
</dbReference>
<keyword evidence="3" id="KW-0547">Nucleotide-binding</keyword>
<evidence type="ECO:0000259" key="2">
    <source>
        <dbReference type="Pfam" id="PF13635"/>
    </source>
</evidence>
<feature type="domain" description="DUF4143" evidence="2">
    <location>
        <begin position="197"/>
        <end position="356"/>
    </location>
</feature>
<dbReference type="GO" id="GO:0005524">
    <property type="term" value="F:ATP binding"/>
    <property type="evidence" value="ECO:0007669"/>
    <property type="project" value="UniProtKB-KW"/>
</dbReference>
<comment type="caution">
    <text evidence="3">The sequence shown here is derived from an EMBL/GenBank/DDBJ whole genome shotgun (WGS) entry which is preliminary data.</text>
</comment>
<organism evidence="3 4">
    <name type="scientific">Blautia difficilis</name>
    <dbReference type="NCBI Taxonomy" id="2763027"/>
    <lineage>
        <taxon>Bacteria</taxon>
        <taxon>Bacillati</taxon>
        <taxon>Bacillota</taxon>
        <taxon>Clostridia</taxon>
        <taxon>Lachnospirales</taxon>
        <taxon>Lachnospiraceae</taxon>
        <taxon>Blautia</taxon>
    </lineage>
</organism>
<reference evidence="3 4" key="1">
    <citation type="submission" date="2020-08" db="EMBL/GenBank/DDBJ databases">
        <title>Genome public.</title>
        <authorList>
            <person name="Liu C."/>
            <person name="Sun Q."/>
        </authorList>
    </citation>
    <scope>NUCLEOTIDE SEQUENCE [LARGE SCALE GENOMIC DNA]</scope>
    <source>
        <strain evidence="3 4">M29</strain>
    </source>
</reference>
<gene>
    <name evidence="3" type="ORF">H8Z82_09395</name>
</gene>
<keyword evidence="3" id="KW-0067">ATP-binding</keyword>
<keyword evidence="4" id="KW-1185">Reference proteome</keyword>
<dbReference type="Gene3D" id="3.40.50.300">
    <property type="entry name" value="P-loop containing nucleotide triphosphate hydrolases"/>
    <property type="match status" value="1"/>
</dbReference>
<feature type="domain" description="AAA" evidence="1">
    <location>
        <begin position="20"/>
        <end position="151"/>
    </location>
</feature>
<proteinExistence type="predicted"/>
<evidence type="ECO:0000313" key="3">
    <source>
        <dbReference type="EMBL" id="MBC5779874.1"/>
    </source>
</evidence>
<dbReference type="Proteomes" id="UP000649826">
    <property type="component" value="Unassembled WGS sequence"/>
</dbReference>
<dbReference type="SUPFAM" id="SSF52540">
    <property type="entry name" value="P-loop containing nucleoside triphosphate hydrolases"/>
    <property type="match status" value="1"/>
</dbReference>
<dbReference type="PANTHER" id="PTHR33295">
    <property type="entry name" value="ATPASE"/>
    <property type="match status" value="1"/>
</dbReference>
<dbReference type="EMBL" id="JACOQG010000012">
    <property type="protein sequence ID" value="MBC5779874.1"/>
    <property type="molecule type" value="Genomic_DNA"/>
</dbReference>
<sequence length="417" mass="48636">MDIKRDKYLNDLINRMHNGMIKVVTGIRRCGKSYLLFNIFKNYLLEHGVASSHIITIELDQRKNKKYRDPDTILDYIESLIEDDGQYYVMLDEVQMLQEFEEVLNSLLHIRNADIYVTGSNSKFLSKDVITEFRGRGDEIHIYPLTFKEFMEAYNGDMYHGWAEYVVYGGLPLTVTMKTEEQKISYLTNLFKETYLKDIIERHHIEKTQELEDLINILASAIGSLTNPPKIEATFKSSIQSTISLNTIRQYIEHLEDAFIINKANRYNVKGRKYIGTPLKYYFEDVGLRNARLGFRQVEETHLMENIIYNELRSRGYTVDVGVVEKRGTDENGKEYKNQLEIDFVANLGSKRYYIQSAFSMPTEEKRIQEKASLVNVNDSFKKIIVVKDVVNVTRDEDGITTMSIYDFLLKENSLEL</sequence>
<protein>
    <submittedName>
        <fullName evidence="3">ATP-binding protein</fullName>
    </submittedName>
</protein>
<dbReference type="InterPro" id="IPR027417">
    <property type="entry name" value="P-loop_NTPase"/>
</dbReference>
<name>A0ABR7IIR6_9FIRM</name>
<dbReference type="Pfam" id="PF13173">
    <property type="entry name" value="AAA_14"/>
    <property type="match status" value="1"/>
</dbReference>
<dbReference type="Pfam" id="PF13635">
    <property type="entry name" value="DUF4143"/>
    <property type="match status" value="1"/>
</dbReference>
<evidence type="ECO:0000259" key="1">
    <source>
        <dbReference type="Pfam" id="PF13173"/>
    </source>
</evidence>
<evidence type="ECO:0000313" key="4">
    <source>
        <dbReference type="Proteomes" id="UP000649826"/>
    </source>
</evidence>
<dbReference type="PANTHER" id="PTHR33295:SF18">
    <property type="entry name" value="AAA+ ATPASE DOMAIN-CONTAINING PROTEIN"/>
    <property type="match status" value="1"/>
</dbReference>
<accession>A0ABR7IIR6</accession>
<dbReference type="InterPro" id="IPR025420">
    <property type="entry name" value="DUF4143"/>
</dbReference>